<proteinExistence type="predicted"/>
<protein>
    <submittedName>
        <fullName evidence="2">Uncharacterized protein</fullName>
    </submittedName>
</protein>
<dbReference type="AlphaFoldDB" id="A0A834MVA2"/>
<sequence>MLLLTVLAAIKDDLPLLVEYNSILSVRCEMENIVVASTGTRSRCIATETQRWSCDGSPAPSGQCNITALASPHRPDGLLKFTTLPVDRVFAKEESRSSDLRIVPLDLKKDRLGGPCGGSLGDRCLRGSSSTLEEGRRSLRGVLEHGYYDTATQEQPSIFSGSATESNVTPNSSIWPQPIKSETKVADR</sequence>
<organism evidence="2 3">
    <name type="scientific">Vespula germanica</name>
    <name type="common">German yellow jacket</name>
    <name type="synonym">Paravespula germanica</name>
    <dbReference type="NCBI Taxonomy" id="30212"/>
    <lineage>
        <taxon>Eukaryota</taxon>
        <taxon>Metazoa</taxon>
        <taxon>Ecdysozoa</taxon>
        <taxon>Arthropoda</taxon>
        <taxon>Hexapoda</taxon>
        <taxon>Insecta</taxon>
        <taxon>Pterygota</taxon>
        <taxon>Neoptera</taxon>
        <taxon>Endopterygota</taxon>
        <taxon>Hymenoptera</taxon>
        <taxon>Apocrita</taxon>
        <taxon>Aculeata</taxon>
        <taxon>Vespoidea</taxon>
        <taxon>Vespidae</taxon>
        <taxon>Vespinae</taxon>
        <taxon>Vespula</taxon>
    </lineage>
</organism>
<keyword evidence="3" id="KW-1185">Reference proteome</keyword>
<accession>A0A834MVA2</accession>
<evidence type="ECO:0000313" key="3">
    <source>
        <dbReference type="Proteomes" id="UP000617340"/>
    </source>
</evidence>
<feature type="region of interest" description="Disordered" evidence="1">
    <location>
        <begin position="153"/>
        <end position="188"/>
    </location>
</feature>
<reference evidence="2" key="1">
    <citation type="journal article" date="2020" name="G3 (Bethesda)">
        <title>High-Quality Assemblies for Three Invasive Social Wasps from the &lt;i&gt;Vespula&lt;/i&gt; Genus.</title>
        <authorList>
            <person name="Harrop T.W.R."/>
            <person name="Guhlin J."/>
            <person name="McLaughlin G.M."/>
            <person name="Permina E."/>
            <person name="Stockwell P."/>
            <person name="Gilligan J."/>
            <person name="Le Lec M.F."/>
            <person name="Gruber M.A.M."/>
            <person name="Quinn O."/>
            <person name="Lovegrove M."/>
            <person name="Duncan E.J."/>
            <person name="Remnant E.J."/>
            <person name="Van Eeckhoven J."/>
            <person name="Graham B."/>
            <person name="Knapp R.A."/>
            <person name="Langford K.W."/>
            <person name="Kronenberg Z."/>
            <person name="Press M.O."/>
            <person name="Eacker S.M."/>
            <person name="Wilson-Rankin E.E."/>
            <person name="Purcell J."/>
            <person name="Lester P.J."/>
            <person name="Dearden P.K."/>
        </authorList>
    </citation>
    <scope>NUCLEOTIDE SEQUENCE</scope>
    <source>
        <strain evidence="2">Linc-1</strain>
    </source>
</reference>
<evidence type="ECO:0000313" key="2">
    <source>
        <dbReference type="EMBL" id="KAF7386520.1"/>
    </source>
</evidence>
<comment type="caution">
    <text evidence="2">The sequence shown here is derived from an EMBL/GenBank/DDBJ whole genome shotgun (WGS) entry which is preliminary data.</text>
</comment>
<dbReference type="EMBL" id="JACSDZ010000015">
    <property type="protein sequence ID" value="KAF7386520.1"/>
    <property type="molecule type" value="Genomic_DNA"/>
</dbReference>
<evidence type="ECO:0000256" key="1">
    <source>
        <dbReference type="SAM" id="MobiDB-lite"/>
    </source>
</evidence>
<feature type="compositionally biased region" description="Polar residues" evidence="1">
    <location>
        <begin position="153"/>
        <end position="175"/>
    </location>
</feature>
<gene>
    <name evidence="2" type="ORF">HZH68_013652</name>
</gene>
<name>A0A834MVA2_VESGE</name>
<dbReference type="Proteomes" id="UP000617340">
    <property type="component" value="Unassembled WGS sequence"/>
</dbReference>